<evidence type="ECO:0000313" key="3">
    <source>
        <dbReference type="Proteomes" id="UP000295399"/>
    </source>
</evidence>
<dbReference type="EMBL" id="SLXO01000021">
    <property type="protein sequence ID" value="TCP29354.1"/>
    <property type="molecule type" value="Genomic_DNA"/>
</dbReference>
<dbReference type="InParanoid" id="A0A4R2P5G7"/>
<dbReference type="SUPFAM" id="SSF47413">
    <property type="entry name" value="lambda repressor-like DNA-binding domains"/>
    <property type="match status" value="1"/>
</dbReference>
<dbReference type="CDD" id="cd00093">
    <property type="entry name" value="HTH_XRE"/>
    <property type="match status" value="1"/>
</dbReference>
<feature type="domain" description="HTH cro/C1-type" evidence="1">
    <location>
        <begin position="24"/>
        <end position="56"/>
    </location>
</feature>
<gene>
    <name evidence="2" type="ORF">EV659_1217</name>
</gene>
<dbReference type="PROSITE" id="PS50943">
    <property type="entry name" value="HTH_CROC1"/>
    <property type="match status" value="1"/>
</dbReference>
<protein>
    <submittedName>
        <fullName evidence="2">DNA-binding XRE family transcriptional regulator</fullName>
    </submittedName>
</protein>
<evidence type="ECO:0000313" key="2">
    <source>
        <dbReference type="EMBL" id="TCP29354.1"/>
    </source>
</evidence>
<dbReference type="OrthoDB" id="7365273at2"/>
<dbReference type="Pfam" id="PF13560">
    <property type="entry name" value="HTH_31"/>
    <property type="match status" value="1"/>
</dbReference>
<dbReference type="InterPro" id="IPR010982">
    <property type="entry name" value="Lambda_DNA-bd_dom_sf"/>
</dbReference>
<reference evidence="2 3" key="1">
    <citation type="submission" date="2019-03" db="EMBL/GenBank/DDBJ databases">
        <title>Genomic Encyclopedia of Type Strains, Phase IV (KMG-IV): sequencing the most valuable type-strain genomes for metagenomic binning, comparative biology and taxonomic classification.</title>
        <authorList>
            <person name="Goeker M."/>
        </authorList>
    </citation>
    <scope>NUCLEOTIDE SEQUENCE [LARGE SCALE GENOMIC DNA]</scope>
    <source>
        <strain evidence="2 3">DSM 2132</strain>
    </source>
</reference>
<evidence type="ECO:0000259" key="1">
    <source>
        <dbReference type="PROSITE" id="PS50943"/>
    </source>
</evidence>
<dbReference type="SMART" id="SM00530">
    <property type="entry name" value="HTH_XRE"/>
    <property type="match status" value="1"/>
</dbReference>
<comment type="caution">
    <text evidence="2">The sequence shown here is derived from an EMBL/GenBank/DDBJ whole genome shotgun (WGS) entry which is preliminary data.</text>
</comment>
<dbReference type="RefSeq" id="WP_132709620.1">
    <property type="nucleotide sequence ID" value="NZ_JACIGF010000021.1"/>
</dbReference>
<keyword evidence="2" id="KW-0238">DNA-binding</keyword>
<sequence>MAKPKTRSYSRYAMQAAELLGLTIHEARIRRGLTVAEAAERAGISRGLVNRIENGEMGCAIGAAFELAVIVGVSLFDAEPTSLTRHLTNARDKASLLPKKARKSTKAVKDDF</sequence>
<dbReference type="Gene3D" id="1.10.260.40">
    <property type="entry name" value="lambda repressor-like DNA-binding domains"/>
    <property type="match status" value="1"/>
</dbReference>
<name>A0A4R2P5G7_RHOSA</name>
<dbReference type="AlphaFoldDB" id="A0A4R2P5G7"/>
<dbReference type="Proteomes" id="UP000295399">
    <property type="component" value="Unassembled WGS sequence"/>
</dbReference>
<dbReference type="GO" id="GO:0003677">
    <property type="term" value="F:DNA binding"/>
    <property type="evidence" value="ECO:0007669"/>
    <property type="project" value="UniProtKB-KW"/>
</dbReference>
<dbReference type="InterPro" id="IPR001387">
    <property type="entry name" value="Cro/C1-type_HTH"/>
</dbReference>
<keyword evidence="3" id="KW-1185">Reference proteome</keyword>
<accession>A0A4R2P5G7</accession>
<organism evidence="2 3">
    <name type="scientific">Rhodothalassium salexigens DSM 2132</name>
    <dbReference type="NCBI Taxonomy" id="1188247"/>
    <lineage>
        <taxon>Bacteria</taxon>
        <taxon>Pseudomonadati</taxon>
        <taxon>Pseudomonadota</taxon>
        <taxon>Alphaproteobacteria</taxon>
        <taxon>Rhodothalassiales</taxon>
        <taxon>Rhodothalassiaceae</taxon>
        <taxon>Rhodothalassium</taxon>
    </lineage>
</organism>
<proteinExistence type="predicted"/>